<dbReference type="EnsemblMetazoa" id="XM_011674207">
    <property type="protein sequence ID" value="XP_011672509"/>
    <property type="gene ID" value="LOC100893287"/>
</dbReference>
<organism evidence="7 8">
    <name type="scientific">Strongylocentrotus purpuratus</name>
    <name type="common">Purple sea urchin</name>
    <dbReference type="NCBI Taxonomy" id="7668"/>
    <lineage>
        <taxon>Eukaryota</taxon>
        <taxon>Metazoa</taxon>
        <taxon>Echinodermata</taxon>
        <taxon>Eleutherozoa</taxon>
        <taxon>Echinozoa</taxon>
        <taxon>Echinoidea</taxon>
        <taxon>Euechinoidea</taxon>
        <taxon>Echinacea</taxon>
        <taxon>Camarodonta</taxon>
        <taxon>Echinidea</taxon>
        <taxon>Strongylocentrotidae</taxon>
        <taxon>Strongylocentrotus</taxon>
    </lineage>
</organism>
<protein>
    <recommendedName>
        <fullName evidence="4">Amine oxidase</fullName>
        <ecNumber evidence="4">1.4.3.-</ecNumber>
    </recommendedName>
</protein>
<comment type="cofactor">
    <cofactor evidence="1 4">
        <name>FAD</name>
        <dbReference type="ChEBI" id="CHEBI:57692"/>
    </cofactor>
</comment>
<dbReference type="InParanoid" id="A0A7M7HFY2"/>
<evidence type="ECO:0000256" key="5">
    <source>
        <dbReference type="SAM" id="SignalP"/>
    </source>
</evidence>
<evidence type="ECO:0000259" key="6">
    <source>
        <dbReference type="Pfam" id="PF01593"/>
    </source>
</evidence>
<feature type="binding site" evidence="3">
    <location>
        <begin position="75"/>
        <end position="76"/>
    </location>
    <ligand>
        <name>FAD</name>
        <dbReference type="ChEBI" id="CHEBI:57692"/>
    </ligand>
</feature>
<accession>A0A7M7HFY2</accession>
<dbReference type="Gene3D" id="3.50.50.60">
    <property type="entry name" value="FAD/NAD(P)-binding domain"/>
    <property type="match status" value="1"/>
</dbReference>
<evidence type="ECO:0000313" key="7">
    <source>
        <dbReference type="EnsemblMetazoa" id="XP_011672509"/>
    </source>
</evidence>
<feature type="domain" description="Amine oxidase" evidence="6">
    <location>
        <begin position="55"/>
        <end position="507"/>
    </location>
</feature>
<reference evidence="8" key="1">
    <citation type="submission" date="2015-02" db="EMBL/GenBank/DDBJ databases">
        <title>Genome sequencing for Strongylocentrotus purpuratus.</title>
        <authorList>
            <person name="Murali S."/>
            <person name="Liu Y."/>
            <person name="Vee V."/>
            <person name="English A."/>
            <person name="Wang M."/>
            <person name="Skinner E."/>
            <person name="Han Y."/>
            <person name="Muzny D.M."/>
            <person name="Worley K.C."/>
            <person name="Gibbs R.A."/>
        </authorList>
    </citation>
    <scope>NUCLEOTIDE SEQUENCE</scope>
</reference>
<keyword evidence="4" id="KW-0285">Flavoprotein</keyword>
<dbReference type="PANTHER" id="PTHR42923">
    <property type="entry name" value="PROTOPORPHYRINOGEN OXIDASE"/>
    <property type="match status" value="1"/>
</dbReference>
<dbReference type="PANTHER" id="PTHR42923:SF43">
    <property type="entry name" value="AMINE OXIDASE"/>
    <property type="match status" value="1"/>
</dbReference>
<comment type="similarity">
    <text evidence="4">Belongs to the flavin monoamine oxidase family.</text>
</comment>
<dbReference type="InterPro" id="IPR001613">
    <property type="entry name" value="Flavin_amine_oxidase"/>
</dbReference>
<dbReference type="GeneID" id="100893287"/>
<sequence length="528" mass="59982">MEGLFKAVFVLIVALVFLRYLGSNDPVHIDPVNPTDPIVLPPGVHRDVLIIGGGLAGLSAALELVERGYNVTVKEASPMLGGRLKSTEVDILGETFRVDHGFHAWFYNYYTFKDIRHRLGINDNFQRWGANHFRFRNYKDEVMESKGPYPLNVIATLLKSPNFKVSDIFDIVRISVFFAYYNHDTVYQRYGNITFDEWTEIEGVPTWFADTVLRPALSVTFNERTVLNAAEILMYSHFYFTGDSKADQRSIATVDHRTAVFDPWERRLKSLGAKIETSAPVSDLRFASKDSLVSGVLPGAQRSYDHVILAPDLSAVKTIFTETSQKFPRNEHMACIQNRLQQLPMAPSYKVIRVWFNKQISPSHPAILQTSEYHPINLVVQYHLIEKKSREWSLRTGGSIIEFHLYAWSYGDVKDEDVWDTVSPTVREIYPEIFVEDFKRLGQFVHSGTNFASFPSSLEHIRPTVTFPSECGVTNLNFAGDWLHTDYPSALMERAVSTGRIAANQVLLSDHVRQVPMLVASNYGPGYI</sequence>
<evidence type="ECO:0000256" key="1">
    <source>
        <dbReference type="ARBA" id="ARBA00001974"/>
    </source>
</evidence>
<keyword evidence="8" id="KW-1185">Reference proteome</keyword>
<dbReference type="KEGG" id="spu:100893287"/>
<keyword evidence="4" id="KW-0274">FAD</keyword>
<proteinExistence type="inferred from homology"/>
<evidence type="ECO:0000256" key="2">
    <source>
        <dbReference type="ARBA" id="ARBA00023002"/>
    </source>
</evidence>
<reference evidence="7" key="2">
    <citation type="submission" date="2021-01" db="UniProtKB">
        <authorList>
            <consortium name="EnsemblMetazoa"/>
        </authorList>
    </citation>
    <scope>IDENTIFICATION</scope>
</reference>
<dbReference type="EC" id="1.4.3.-" evidence="4"/>
<dbReference type="Proteomes" id="UP000007110">
    <property type="component" value="Unassembled WGS sequence"/>
</dbReference>
<evidence type="ECO:0000256" key="4">
    <source>
        <dbReference type="RuleBase" id="RU362067"/>
    </source>
</evidence>
<feature type="chain" id="PRO_5029501251" description="Amine oxidase" evidence="5">
    <location>
        <begin position="24"/>
        <end position="528"/>
    </location>
</feature>
<dbReference type="OrthoDB" id="5046242at2759"/>
<dbReference type="PRINTS" id="PR00757">
    <property type="entry name" value="AMINEOXDASEF"/>
</dbReference>
<keyword evidence="2 4" id="KW-0560">Oxidoreductase</keyword>
<dbReference type="InterPro" id="IPR036188">
    <property type="entry name" value="FAD/NAD-bd_sf"/>
</dbReference>
<dbReference type="Pfam" id="PF01593">
    <property type="entry name" value="Amino_oxidase"/>
    <property type="match status" value="1"/>
</dbReference>
<dbReference type="RefSeq" id="XP_011672509.2">
    <property type="nucleotide sequence ID" value="XM_011674207.2"/>
</dbReference>
<dbReference type="SUPFAM" id="SSF51905">
    <property type="entry name" value="FAD/NAD(P)-binding domain"/>
    <property type="match status" value="1"/>
</dbReference>
<name>A0A7M7HFY2_STRPU</name>
<evidence type="ECO:0000256" key="3">
    <source>
        <dbReference type="PIRSR" id="PIRSR601613-1"/>
    </source>
</evidence>
<keyword evidence="5" id="KW-0732">Signal</keyword>
<dbReference type="InterPro" id="IPR002937">
    <property type="entry name" value="Amino_oxidase"/>
</dbReference>
<dbReference type="OMA" id="PCGLMER"/>
<feature type="signal peptide" evidence="5">
    <location>
        <begin position="1"/>
        <end position="23"/>
    </location>
</feature>
<dbReference type="GO" id="GO:0016491">
    <property type="term" value="F:oxidoreductase activity"/>
    <property type="evidence" value="ECO:0000318"/>
    <property type="project" value="GO_Central"/>
</dbReference>
<dbReference type="GO" id="GO:0008131">
    <property type="term" value="F:primary methylamine oxidase activity"/>
    <property type="evidence" value="ECO:0007669"/>
    <property type="project" value="UniProtKB-ARBA"/>
</dbReference>
<evidence type="ECO:0000313" key="8">
    <source>
        <dbReference type="Proteomes" id="UP000007110"/>
    </source>
</evidence>
<dbReference type="AlphaFoldDB" id="A0A7M7HFY2"/>
<dbReference type="InterPro" id="IPR050464">
    <property type="entry name" value="Zeta_carotene_desat/Oxidored"/>
</dbReference>